<gene>
    <name evidence="2" type="ORF">LITE_LOCUS41084</name>
</gene>
<sequence length="55" mass="6450">MHFTSVFFLSIVMIFSSIRHINNGSIYQYVWSWTINNDFSLEIKHISAAITISRL</sequence>
<evidence type="ECO:0000256" key="1">
    <source>
        <dbReference type="SAM" id="SignalP"/>
    </source>
</evidence>
<feature type="signal peptide" evidence="1">
    <location>
        <begin position="1"/>
        <end position="24"/>
    </location>
</feature>
<feature type="chain" id="PRO_5043639706" evidence="1">
    <location>
        <begin position="25"/>
        <end position="55"/>
    </location>
</feature>
<name>A0AAV0Q168_9ROSI</name>
<organism evidence="2 3">
    <name type="scientific">Linum tenue</name>
    <dbReference type="NCBI Taxonomy" id="586396"/>
    <lineage>
        <taxon>Eukaryota</taxon>
        <taxon>Viridiplantae</taxon>
        <taxon>Streptophyta</taxon>
        <taxon>Embryophyta</taxon>
        <taxon>Tracheophyta</taxon>
        <taxon>Spermatophyta</taxon>
        <taxon>Magnoliopsida</taxon>
        <taxon>eudicotyledons</taxon>
        <taxon>Gunneridae</taxon>
        <taxon>Pentapetalae</taxon>
        <taxon>rosids</taxon>
        <taxon>fabids</taxon>
        <taxon>Malpighiales</taxon>
        <taxon>Linaceae</taxon>
        <taxon>Linum</taxon>
    </lineage>
</organism>
<reference evidence="2" key="1">
    <citation type="submission" date="2022-08" db="EMBL/GenBank/DDBJ databases">
        <authorList>
            <person name="Gutierrez-Valencia J."/>
        </authorList>
    </citation>
    <scope>NUCLEOTIDE SEQUENCE</scope>
</reference>
<accession>A0AAV0Q168</accession>
<dbReference type="EMBL" id="CAMGYJ010000009">
    <property type="protein sequence ID" value="CAI0497114.1"/>
    <property type="molecule type" value="Genomic_DNA"/>
</dbReference>
<protein>
    <submittedName>
        <fullName evidence="2">Uncharacterized protein</fullName>
    </submittedName>
</protein>
<evidence type="ECO:0000313" key="2">
    <source>
        <dbReference type="EMBL" id="CAI0497114.1"/>
    </source>
</evidence>
<dbReference type="AlphaFoldDB" id="A0AAV0Q168"/>
<keyword evidence="3" id="KW-1185">Reference proteome</keyword>
<dbReference type="Proteomes" id="UP001154282">
    <property type="component" value="Unassembled WGS sequence"/>
</dbReference>
<keyword evidence="1" id="KW-0732">Signal</keyword>
<proteinExistence type="predicted"/>
<evidence type="ECO:0000313" key="3">
    <source>
        <dbReference type="Proteomes" id="UP001154282"/>
    </source>
</evidence>
<comment type="caution">
    <text evidence="2">The sequence shown here is derived from an EMBL/GenBank/DDBJ whole genome shotgun (WGS) entry which is preliminary data.</text>
</comment>